<protein>
    <recommendedName>
        <fullName evidence="3">SWIM-type domain-containing protein</fullName>
    </recommendedName>
</protein>
<evidence type="ECO:0000256" key="2">
    <source>
        <dbReference type="SAM" id="MobiDB-lite"/>
    </source>
</evidence>
<feature type="compositionally biased region" description="Basic and acidic residues" evidence="2">
    <location>
        <begin position="269"/>
        <end position="282"/>
    </location>
</feature>
<feature type="domain" description="SWIM-type" evidence="3">
    <location>
        <begin position="212"/>
        <end position="246"/>
    </location>
</feature>
<evidence type="ECO:0000259" key="3">
    <source>
        <dbReference type="PROSITE" id="PS50966"/>
    </source>
</evidence>
<dbReference type="GO" id="GO:0008270">
    <property type="term" value="F:zinc ion binding"/>
    <property type="evidence" value="ECO:0007669"/>
    <property type="project" value="UniProtKB-KW"/>
</dbReference>
<keyword evidence="1" id="KW-0862">Zinc</keyword>
<name>A0A1B4Q0D6_BURCE</name>
<keyword evidence="1" id="KW-0479">Metal-binding</keyword>
<dbReference type="PROSITE" id="PS50966">
    <property type="entry name" value="ZF_SWIM"/>
    <property type="match status" value="2"/>
</dbReference>
<evidence type="ECO:0000313" key="4">
    <source>
        <dbReference type="EMBL" id="AOK19633.1"/>
    </source>
</evidence>
<sequence>MSAPIRDDLLELTPEALTALANAGFVKRARKDVAAGAVPALAVDGDGTVHASFDDGVRTSLPPGRTLRDAACNCTASGMCRHRVMLVFAYQASMQATEASNAADARADGDDAAEQIDTHEEAIRNRNDVESDETRDNTGDDSGDAPADDDANGVPSADRAWSPADFDDAALAASFAPSVLEQAARIAAARPVVTVQPWSGAQSSPVARLPMCTVRFFSRRSLAHARCDCRQGSGCAHVVLAVWAFRQAGAPGDGVSETIVEVRPPAGEGDERGDERGDDRSPLRDDAAHALIADLDRLVHALWLDGSSQPPIALAARVESLRGRLRERGWQWVDDALDEAWQLVHAQHARSSRFEPLRLVRVLAELWARLRAALSAATQREDAAVPARQMLGIGVKGEVELDHLRLVSLGVELWADDAEEGASVLFADPDTQTVMVLTRNWPRAADVAAGGRAPDLAGRRVAGLPLRQIAAGQVVTKTAKRRANGAVDIAAGVRQTGVLPLSPTSWDDLVAPIRQPGIAALVAHLRDALPDFVRPRQAANGAAAGAAGSLHVVAFEPMVVRSVHWDAAAQVLHARLAQGEGGTADAGGNDVLHLALPHRAVAPGAVDALARALSGEWGALRALAGTVRLHAGTAVMRPLAVLTAQRAVVLQTEATAPQPLPLAGGRASLPALVALAEDTLALLAEWLRQGMRHQGGGATERALAQATRLERAGLAHAGRLLRALADGLRGAQSASILAQLGSLTLLLLGIVEQ</sequence>
<organism evidence="4 5">
    <name type="scientific">Burkholderia cepacia</name>
    <name type="common">Pseudomonas cepacia</name>
    <dbReference type="NCBI Taxonomy" id="292"/>
    <lineage>
        <taxon>Bacteria</taxon>
        <taxon>Pseudomonadati</taxon>
        <taxon>Pseudomonadota</taxon>
        <taxon>Betaproteobacteria</taxon>
        <taxon>Burkholderiales</taxon>
        <taxon>Burkholderiaceae</taxon>
        <taxon>Burkholderia</taxon>
        <taxon>Burkholderia cepacia complex</taxon>
    </lineage>
</organism>
<proteinExistence type="predicted"/>
<dbReference type="InterPro" id="IPR007527">
    <property type="entry name" value="Znf_SWIM"/>
</dbReference>
<feature type="region of interest" description="Disordered" evidence="2">
    <location>
        <begin position="119"/>
        <end position="160"/>
    </location>
</feature>
<feature type="region of interest" description="Disordered" evidence="2">
    <location>
        <begin position="262"/>
        <end position="282"/>
    </location>
</feature>
<feature type="domain" description="SWIM-type" evidence="3">
    <location>
        <begin position="57"/>
        <end position="91"/>
    </location>
</feature>
<feature type="compositionally biased region" description="Basic and acidic residues" evidence="2">
    <location>
        <begin position="119"/>
        <end position="138"/>
    </location>
</feature>
<dbReference type="RefSeq" id="WP_069274398.1">
    <property type="nucleotide sequence ID" value="NZ_CP013444.1"/>
</dbReference>
<keyword evidence="1" id="KW-0863">Zinc-finger</keyword>
<feature type="compositionally biased region" description="Acidic residues" evidence="2">
    <location>
        <begin position="139"/>
        <end position="151"/>
    </location>
</feature>
<reference evidence="4 5" key="1">
    <citation type="submission" date="2015-12" db="EMBL/GenBank/DDBJ databases">
        <title>Diversity of Burkholderia near neighbor genomes.</title>
        <authorList>
            <person name="Sahl J."/>
            <person name="Wagner D."/>
            <person name="Keim P."/>
        </authorList>
    </citation>
    <scope>NUCLEOTIDE SEQUENCE [LARGE SCALE GENOMIC DNA]</scope>
    <source>
        <strain evidence="4 5">MSMB1184WGS</strain>
    </source>
</reference>
<dbReference type="Proteomes" id="UP000094776">
    <property type="component" value="Chromosome 2"/>
</dbReference>
<dbReference type="AlphaFoldDB" id="A0A1B4Q0D6"/>
<evidence type="ECO:0000313" key="5">
    <source>
        <dbReference type="Proteomes" id="UP000094776"/>
    </source>
</evidence>
<dbReference type="EMBL" id="CP013444">
    <property type="protein sequence ID" value="AOK19633.1"/>
    <property type="molecule type" value="Genomic_DNA"/>
</dbReference>
<gene>
    <name evidence="4" type="ORF">WT26_27535</name>
</gene>
<accession>A0A1B4Q0D6</accession>
<evidence type="ECO:0000256" key="1">
    <source>
        <dbReference type="PROSITE-ProRule" id="PRU00325"/>
    </source>
</evidence>